<evidence type="ECO:0000256" key="1">
    <source>
        <dbReference type="ARBA" id="ARBA00005709"/>
    </source>
</evidence>
<dbReference type="OrthoDB" id="9796789at2"/>
<evidence type="ECO:0000259" key="4">
    <source>
        <dbReference type="Pfam" id="PF00669"/>
    </source>
</evidence>
<protein>
    <recommendedName>
        <fullName evidence="3">Flagellin</fullName>
    </recommendedName>
</protein>
<dbReference type="PRINTS" id="PR00207">
    <property type="entry name" value="FLAGELLIN"/>
</dbReference>
<keyword evidence="3" id="KW-0964">Secreted</keyword>
<evidence type="ECO:0000313" key="7">
    <source>
        <dbReference type="Proteomes" id="UP000006427"/>
    </source>
</evidence>
<dbReference type="GO" id="GO:0005576">
    <property type="term" value="C:extracellular region"/>
    <property type="evidence" value="ECO:0007669"/>
    <property type="project" value="UniProtKB-SubCell"/>
</dbReference>
<comment type="caution">
    <text evidence="6">The sequence shown here is derived from an EMBL/GenBank/DDBJ whole genome shotgun (WGS) entry which is preliminary data.</text>
</comment>
<dbReference type="Pfam" id="PF00700">
    <property type="entry name" value="Flagellin_C"/>
    <property type="match status" value="1"/>
</dbReference>
<dbReference type="SUPFAM" id="SSF64518">
    <property type="entry name" value="Phase 1 flagellin"/>
    <property type="match status" value="2"/>
</dbReference>
<dbReference type="PANTHER" id="PTHR42792">
    <property type="entry name" value="FLAGELLIN"/>
    <property type="match status" value="1"/>
</dbReference>
<dbReference type="STRING" id="469381.Dpep_0195"/>
<feature type="domain" description="Flagellin N-terminal" evidence="4">
    <location>
        <begin position="4"/>
        <end position="139"/>
    </location>
</feature>
<proteinExistence type="inferred from homology"/>
<dbReference type="Proteomes" id="UP000006427">
    <property type="component" value="Unassembled WGS sequence"/>
</dbReference>
<evidence type="ECO:0000259" key="5">
    <source>
        <dbReference type="Pfam" id="PF00700"/>
    </source>
</evidence>
<keyword evidence="6" id="KW-0969">Cilium</keyword>
<dbReference type="RefSeq" id="WP_005658815.1">
    <property type="nucleotide sequence ID" value="NZ_ABTR02000001.1"/>
</dbReference>
<keyword evidence="6" id="KW-0282">Flagellum</keyword>
<sequence length="1943" mass="205390">MRIYSNIASLISHNALSKVNGRLEKTTRRLSTGLRINSSSDDAAGLAISEKMRAQIKGLDRAAMNSQDGISLLQTAEGGLNEIHSMIQRMRELSVQAANDVLTSGDRGHIQDEIEQLVQQVNDIANQTQFNRKKLLNGSMAALWSTSTSDISVVVSDNLLSKDVMNNVKSAAGNYKLTFSTVSNGMENIQKSNIMYLKHGTHEASVVNNAEGSGLVGMTALNMVEGIWNLETREHPFGGIRYYVGSANSDPPTVGGTLEVSPTPNIVSPGTYDVRLSDRVPMMADFDAALAAGVVEGVNMSSRAAGSNFDAEIAVTANGGGTPSSSQVYRSDLSGGGTVNASGAAGDVSVGTNANNGVNLFTHYAVTGTDRRDLMVGDINLTERYVTHQNAAMTVNLDYQSSTDTDATITYYTSTAGNSINVTSHYRTLAGANLDIGGTTVNIGGMDMDGIAGAINGAGIAGFSASVQGAGDTRYIRLQNSTGGALTVTENGVGAHGLGLNGNINNGAIRDGTARDYNRTFTSNLNNMTLSNIATTITGAPSSAFSAAVAGGGAVQGNVVVTGHQNYDVTVTTAGDVAGELSLDSVINGGGSHTSTGVWDGRTTTIGTSGDSLSTMATNLQNGVNAVIGGGFTVATTGPGPLHGLSMANATNYRVALNGTSINELVTGTYTPGTMTINRGNLLANTGDKVYVNHDVVINVGDQDALDIVSTLNAGINTALGADVLSGNNGLNPFSTVAGTQNRTVRLSNGLISGYKIDITAGSDGSLAEVWGGAITTDRGVNDDGNALDYDRTSTIAVTGMNMEEAYAAINGDARFSTAWLTQPEHGTPQHDGRMSITNVTTGADRRRISMIQSGTDQGNVVDANRKLFESAGPLWSSTESSGAAVANSQTLQAHDRMTVQVTWDGNRASDAARVNGTASTTIWEGGFGSGTSAENAAAVTAAMGIAGFTYDSFSIGDGDIHGSDLATNDSWMTYTKAEVVGVSDNLGLSLYDGLYTDAGNNLGVTNGITYSFNDGVLDNSSIAINQLVRSAAGIGGSASLAHNVDFGTVDSNTSFTYGERSGAGTYWDNTAGVDSWYSHSYYAGDSTYYFGNGGTPASMIPSAEVYRQNDINASMMFEFDNGVLSVRAKGFDRNGTELPATADTTPYELTAAEFASLSAGADITLHGVHFTDLQIDTANLKAGDKFVINVAAAAKLDAVNTGPAIAGNFQSTANIAIDGDPFRQNSPGDWGALAQYRLAEGVEDGKNLNLLGYYIDPLNGSSDIPGLGYYNGTLILQAEGGGFNAGSTVGEPGNDDGGSHRITAEINYQGDTKPSAGALVTSCYFGKMEKGETKDIKSFIGGVGYSNYVYGTRSDGTYGPLNEAGSEEYNKYNGSLIFDVIETENQVVKFRIQGHVIDREGNEWYVQEDEYGMNCGPNTAQDSSVQPPIIPAEVTNPLVLFRDSEFGGLFFDEFTLGDFENWTDGDRFTLSLTASGFEDGLSEDDQQTDPALQPDIDEIDLFSDNRGTNMPHAFRFDEGVLDNSKVDLGIYQLANNIANPSGGNFHKNQVMDGTLSLMFDDYHPDGDDVIDDALSFDVIYEEGMDAGKAHYYSRVEDIAQFYDANGRYILDGNMESLTVRQDDREISVSLGSTAEVGKLAEDISEQIWLKLMMQNDGQLRDEDDTVPYGYSPGLMNERDKNEILQFVNKVSGESANESVVSTLLAHSVISGKDKQLHFYGSEELMKALGFATIQEAEEAQFRLTVSDAHNGKTVSSGTKVQAGDRISAVIADGISLDISGDIGLNRVVYNDGRGTFEGDRNSVFEHYVHLADNSAFLQIGANEGEDVDLHLGDMSSEALGIDGLDVRTREEAARSITVLDSALDSVSSQRAIIGAQINRLEHTITNLDTASLNLTASRSRIVDADLAKEMMEFTKLNILVQSGMSVLAHSNQTHENVLRLLS</sequence>
<keyword evidence="7" id="KW-1185">Reference proteome</keyword>
<comment type="function">
    <text evidence="3">Flagellin is the subunit protein which polymerizes to form the filaments of bacterial flagella.</text>
</comment>
<dbReference type="GO" id="GO:0005198">
    <property type="term" value="F:structural molecule activity"/>
    <property type="evidence" value="ECO:0007669"/>
    <property type="project" value="UniProtKB-UniRule"/>
</dbReference>
<keyword evidence="6" id="KW-0966">Cell projection</keyword>
<dbReference type="InterPro" id="IPR042187">
    <property type="entry name" value="Flagellin_C_sub2"/>
</dbReference>
<evidence type="ECO:0000313" key="6">
    <source>
        <dbReference type="EMBL" id="EFC90227.1"/>
    </source>
</evidence>
<dbReference type="Pfam" id="PF00669">
    <property type="entry name" value="Flagellin_N"/>
    <property type="match status" value="1"/>
</dbReference>
<feature type="domain" description="Flagellin C-terminal" evidence="5">
    <location>
        <begin position="1858"/>
        <end position="1942"/>
    </location>
</feature>
<evidence type="ECO:0000256" key="2">
    <source>
        <dbReference type="ARBA" id="ARBA00023143"/>
    </source>
</evidence>
<comment type="subcellular location">
    <subcellularLocation>
        <location evidence="3">Secreted</location>
    </subcellularLocation>
    <subcellularLocation>
        <location evidence="3">Bacterial flagellum</location>
    </subcellularLocation>
</comment>
<dbReference type="InterPro" id="IPR046358">
    <property type="entry name" value="Flagellin_C"/>
</dbReference>
<accession>D2Z309</accession>
<reference evidence="6 7" key="1">
    <citation type="journal article" date="2010" name="Stand. Genomic Sci.">
        <title>Permanent draft genome sequence of Dethiosulfovibrio peptidovorans type strain (SEBR 4207).</title>
        <authorList>
            <person name="Labutti K."/>
            <person name="Mayilraj S."/>
            <person name="Clum A."/>
            <person name="Lucas S."/>
            <person name="Glavina Del Rio T."/>
            <person name="Nolan M."/>
            <person name="Tice H."/>
            <person name="Cheng J.F."/>
            <person name="Pitluck S."/>
            <person name="Liolios K."/>
            <person name="Ivanova N."/>
            <person name="Mavromatis K."/>
            <person name="Mikhailova N."/>
            <person name="Pati A."/>
            <person name="Goodwin L."/>
            <person name="Chen A."/>
            <person name="Palaniappan K."/>
            <person name="Land M."/>
            <person name="Hauser L."/>
            <person name="Chang Y.J."/>
            <person name="Jeffries C.D."/>
            <person name="Rohde M."/>
            <person name="Spring S."/>
            <person name="Goker M."/>
            <person name="Woyke T."/>
            <person name="Bristow J."/>
            <person name="Eisen J.A."/>
            <person name="Markowitz V."/>
            <person name="Hugenholtz P."/>
            <person name="Kyrpides N.C."/>
            <person name="Klenk H.P."/>
            <person name="Lapidus A."/>
        </authorList>
    </citation>
    <scope>NUCLEOTIDE SEQUENCE [LARGE SCALE GENOMIC DNA]</scope>
    <source>
        <strain evidence="6 7">DSM 11002</strain>
    </source>
</reference>
<dbReference type="PaxDb" id="469381-Dpep_0195"/>
<dbReference type="InterPro" id="IPR001029">
    <property type="entry name" value="Flagellin_N"/>
</dbReference>
<gene>
    <name evidence="6" type="ORF">Dpep_0195</name>
</gene>
<dbReference type="eggNOG" id="COG1344">
    <property type="taxonomic scope" value="Bacteria"/>
</dbReference>
<name>D2Z309_9BACT</name>
<comment type="similarity">
    <text evidence="1 3">Belongs to the bacterial flagellin family.</text>
</comment>
<dbReference type="PANTHER" id="PTHR42792:SF2">
    <property type="entry name" value="FLAGELLIN"/>
    <property type="match status" value="1"/>
</dbReference>
<dbReference type="Gene3D" id="1.20.1330.10">
    <property type="entry name" value="f41 fragment of flagellin, N-terminal domain"/>
    <property type="match status" value="2"/>
</dbReference>
<dbReference type="EMBL" id="ABTR02000001">
    <property type="protein sequence ID" value="EFC90227.1"/>
    <property type="molecule type" value="Genomic_DNA"/>
</dbReference>
<dbReference type="InterPro" id="IPR001492">
    <property type="entry name" value="Flagellin"/>
</dbReference>
<dbReference type="Gene3D" id="6.10.10.10">
    <property type="entry name" value="Flagellar export chaperone, C-terminal domain"/>
    <property type="match status" value="1"/>
</dbReference>
<organism evidence="6 7">
    <name type="scientific">Dethiosulfovibrio peptidovorans DSM 11002</name>
    <dbReference type="NCBI Taxonomy" id="469381"/>
    <lineage>
        <taxon>Bacteria</taxon>
        <taxon>Thermotogati</taxon>
        <taxon>Synergistota</taxon>
        <taxon>Synergistia</taxon>
        <taxon>Synergistales</taxon>
        <taxon>Dethiosulfovibrionaceae</taxon>
        <taxon>Dethiosulfovibrio</taxon>
    </lineage>
</organism>
<evidence type="ECO:0000256" key="3">
    <source>
        <dbReference type="RuleBase" id="RU362073"/>
    </source>
</evidence>
<keyword evidence="2 3" id="KW-0975">Bacterial flagellum</keyword>
<dbReference type="GO" id="GO:0009288">
    <property type="term" value="C:bacterial-type flagellum"/>
    <property type="evidence" value="ECO:0007669"/>
    <property type="project" value="UniProtKB-SubCell"/>
</dbReference>